<keyword evidence="5" id="KW-0808">Transferase</keyword>
<comment type="pathway">
    <text evidence="2">Protein modification; protein glycosylation.</text>
</comment>
<keyword evidence="9 12" id="KW-0472">Membrane</keyword>
<feature type="chain" id="PRO_5041970841" description="Mannosyltransferase" evidence="13">
    <location>
        <begin position="20"/>
        <end position="545"/>
    </location>
</feature>
<accession>A0AAD7N8G2</accession>
<sequence length="545" mass="58855">MSLALDGLILLTGWTHVLLAPYTKVEESFNLHAVHDVLMYGVAPSSLPNYDHFVFPGAVPRTFIGSVLLAWISEPAIYLANYFGPVSSKFELQVIVRLVLATINAVGLCLIRHAVSRRFGRPTGLYYTLLTCSQFHVPFWMGRTLPNMLTLFPVNLAAYLLISRAPNAVKPSQRSVSASIALVVFSAVVFRAELAALGAALALQSIFLGYISFSRVFTVGAISSLASIALTVSVDSYFWGQPYLWPEWHSIHFNVVEGKSADWGTSPAHAYLTSHLPKLLLSALPLSLFAAFSSAPKRLLPLVFPSAVLVSAMSAIGHKEWRFVVYVVPLWNVLAARGLNAMTSQRKSSLFGRLLFLGAVGALLANLGATVLLTSAGMRNYPGGEAMALLNARASPPVRAHLANLALQSGASLFTHVHAPPYPSFFALNASAGEWVYDKTDAPTAAEFAGFTHVVGEKSSLPGAASNGVFGFLKSQRKEDAGGWTELGHVSAFERWAVDVDLLRHGKGKDGGEGVGILERVQGVLRLEERDRLWVLERTATATGK</sequence>
<dbReference type="InterPro" id="IPR005599">
    <property type="entry name" value="GPI_mannosylTrfase"/>
</dbReference>
<dbReference type="EC" id="2.4.1.-" evidence="12"/>
<comment type="similarity">
    <text evidence="3 12">Belongs to the glycosyltransferase 22 family.</text>
</comment>
<evidence type="ECO:0000256" key="8">
    <source>
        <dbReference type="ARBA" id="ARBA00022989"/>
    </source>
</evidence>
<feature type="signal peptide" evidence="13">
    <location>
        <begin position="1"/>
        <end position="19"/>
    </location>
</feature>
<comment type="caution">
    <text evidence="14">The sequence shown here is derived from an EMBL/GenBank/DDBJ whole genome shotgun (WGS) entry which is preliminary data.</text>
</comment>
<evidence type="ECO:0000256" key="4">
    <source>
        <dbReference type="ARBA" id="ARBA00022676"/>
    </source>
</evidence>
<dbReference type="AlphaFoldDB" id="A0AAD7N8G2"/>
<feature type="transmembrane region" description="Helical" evidence="12">
    <location>
        <begin position="220"/>
        <end position="239"/>
    </location>
</feature>
<evidence type="ECO:0000256" key="10">
    <source>
        <dbReference type="ARBA" id="ARBA00044721"/>
    </source>
</evidence>
<evidence type="ECO:0000256" key="5">
    <source>
        <dbReference type="ARBA" id="ARBA00022679"/>
    </source>
</evidence>
<evidence type="ECO:0000256" key="12">
    <source>
        <dbReference type="RuleBase" id="RU363075"/>
    </source>
</evidence>
<comment type="function">
    <text evidence="10">Mannosyltransferase that operates in the biosynthetic pathway of dolichol-linked oligosaccharides, the glycan precursors employed in protein asparagine (N)-glycosylation. The assembly of dolichol-linked oligosaccharides begins on the cytosolic side of the endoplasmic reticulum membrane and finishes in its lumen. The sequential addition of sugars to dolichol pyrophosphate produces dolichol-linked oligosaccharides containing fourteen sugars, including two GlcNAcs, nine mannoses and three glucoses. Once assembled, the oligosaccharide is transferred from the lipid to nascent proteins by oligosaccharyltransferases. In the lumen of the endoplasmic reticulum, adds the eighth mannose residue in an alpha-1,6 linkage onto Man(7)GlcNAc(2)-PP-dolichol to produce Man(8)GlcNAc(2)-PP-dolichol.</text>
</comment>
<dbReference type="PANTHER" id="PTHR22760:SF1">
    <property type="entry name" value="DOL-P-MAN:MAN(7)GLCNAC(2)-PP-DOL ALPHA-1,6-MANNOSYLTRANSFERASE"/>
    <property type="match status" value="1"/>
</dbReference>
<dbReference type="GO" id="GO:0052917">
    <property type="term" value="F:dol-P-Man:Man(7)GlcNAc(2)-PP-Dol alpha-1,6-mannosyltransferase activity"/>
    <property type="evidence" value="ECO:0007669"/>
    <property type="project" value="UniProtKB-EC"/>
</dbReference>
<feature type="transmembrane region" description="Helical" evidence="12">
    <location>
        <begin position="95"/>
        <end position="115"/>
    </location>
</feature>
<evidence type="ECO:0000256" key="9">
    <source>
        <dbReference type="ARBA" id="ARBA00023136"/>
    </source>
</evidence>
<keyword evidence="7 12" id="KW-0256">Endoplasmic reticulum</keyword>
<evidence type="ECO:0000256" key="7">
    <source>
        <dbReference type="ARBA" id="ARBA00022824"/>
    </source>
</evidence>
<evidence type="ECO:0000256" key="13">
    <source>
        <dbReference type="SAM" id="SignalP"/>
    </source>
</evidence>
<proteinExistence type="inferred from homology"/>
<comment type="subcellular location">
    <subcellularLocation>
        <location evidence="1 12">Endoplasmic reticulum membrane</location>
        <topology evidence="1 12">Multi-pass membrane protein</topology>
    </subcellularLocation>
</comment>
<keyword evidence="4 12" id="KW-0328">Glycosyltransferase</keyword>
<dbReference type="PANTHER" id="PTHR22760">
    <property type="entry name" value="GLYCOSYLTRANSFERASE"/>
    <property type="match status" value="1"/>
</dbReference>
<feature type="transmembrane region" description="Helical" evidence="12">
    <location>
        <begin position="145"/>
        <end position="162"/>
    </location>
</feature>
<protein>
    <recommendedName>
        <fullName evidence="12">Mannosyltransferase</fullName>
        <ecNumber evidence="12">2.4.1.-</ecNumber>
    </recommendedName>
</protein>
<gene>
    <name evidence="14" type="ORF">DFH07DRAFT_550332</name>
</gene>
<evidence type="ECO:0000256" key="1">
    <source>
        <dbReference type="ARBA" id="ARBA00004477"/>
    </source>
</evidence>
<reference evidence="14" key="1">
    <citation type="submission" date="2023-03" db="EMBL/GenBank/DDBJ databases">
        <title>Massive genome expansion in bonnet fungi (Mycena s.s.) driven by repeated elements and novel gene families across ecological guilds.</title>
        <authorList>
            <consortium name="Lawrence Berkeley National Laboratory"/>
            <person name="Harder C.B."/>
            <person name="Miyauchi S."/>
            <person name="Viragh M."/>
            <person name="Kuo A."/>
            <person name="Thoen E."/>
            <person name="Andreopoulos B."/>
            <person name="Lu D."/>
            <person name="Skrede I."/>
            <person name="Drula E."/>
            <person name="Henrissat B."/>
            <person name="Morin E."/>
            <person name="Kohler A."/>
            <person name="Barry K."/>
            <person name="LaButti K."/>
            <person name="Morin E."/>
            <person name="Salamov A."/>
            <person name="Lipzen A."/>
            <person name="Mereny Z."/>
            <person name="Hegedus B."/>
            <person name="Baldrian P."/>
            <person name="Stursova M."/>
            <person name="Weitz H."/>
            <person name="Taylor A."/>
            <person name="Grigoriev I.V."/>
            <person name="Nagy L.G."/>
            <person name="Martin F."/>
            <person name="Kauserud H."/>
        </authorList>
    </citation>
    <scope>NUCLEOTIDE SEQUENCE</scope>
    <source>
        <strain evidence="14">CBHHK188m</strain>
    </source>
</reference>
<evidence type="ECO:0000256" key="6">
    <source>
        <dbReference type="ARBA" id="ARBA00022692"/>
    </source>
</evidence>
<evidence type="ECO:0000256" key="2">
    <source>
        <dbReference type="ARBA" id="ARBA00004922"/>
    </source>
</evidence>
<feature type="transmembrane region" description="Helical" evidence="12">
    <location>
        <begin position="354"/>
        <end position="373"/>
    </location>
</feature>
<dbReference type="EMBL" id="JARJLG010000083">
    <property type="protein sequence ID" value="KAJ7750079.1"/>
    <property type="molecule type" value="Genomic_DNA"/>
</dbReference>
<evidence type="ECO:0000256" key="3">
    <source>
        <dbReference type="ARBA" id="ARBA00007063"/>
    </source>
</evidence>
<dbReference type="Proteomes" id="UP001215280">
    <property type="component" value="Unassembled WGS sequence"/>
</dbReference>
<keyword evidence="13" id="KW-0732">Signal</keyword>
<evidence type="ECO:0000256" key="11">
    <source>
        <dbReference type="ARBA" id="ARBA00048899"/>
    </source>
</evidence>
<dbReference type="GO" id="GO:0005789">
    <property type="term" value="C:endoplasmic reticulum membrane"/>
    <property type="evidence" value="ECO:0007669"/>
    <property type="project" value="UniProtKB-SubCell"/>
</dbReference>
<keyword evidence="15" id="KW-1185">Reference proteome</keyword>
<evidence type="ECO:0000313" key="14">
    <source>
        <dbReference type="EMBL" id="KAJ7750079.1"/>
    </source>
</evidence>
<feature type="transmembrane region" description="Helical" evidence="12">
    <location>
        <begin position="63"/>
        <end position="83"/>
    </location>
</feature>
<keyword evidence="6 12" id="KW-0812">Transmembrane</keyword>
<organism evidence="14 15">
    <name type="scientific">Mycena maculata</name>
    <dbReference type="NCBI Taxonomy" id="230809"/>
    <lineage>
        <taxon>Eukaryota</taxon>
        <taxon>Fungi</taxon>
        <taxon>Dikarya</taxon>
        <taxon>Basidiomycota</taxon>
        <taxon>Agaricomycotina</taxon>
        <taxon>Agaricomycetes</taxon>
        <taxon>Agaricomycetidae</taxon>
        <taxon>Agaricales</taxon>
        <taxon>Marasmiineae</taxon>
        <taxon>Mycenaceae</taxon>
        <taxon>Mycena</taxon>
    </lineage>
</organism>
<evidence type="ECO:0000313" key="15">
    <source>
        <dbReference type="Proteomes" id="UP001215280"/>
    </source>
</evidence>
<name>A0AAD7N8G2_9AGAR</name>
<comment type="catalytic activity">
    <reaction evidence="11">
        <text>an alpha-D-Man-(1-&gt;2)-alpha-D-Man-(1-&gt;2)-alpha-D-Man-(1-&gt;3)-[alpha-D-Man-(1-&gt;2)-alpha-D-Man-(1-&gt;3)-alpha-D-Man-(1-&gt;6)]-beta-D-Man-(1-&gt;4)-beta-D-GlcNAc-(1-&gt;4)-alpha-D-GlcNAc-diphospho-di-trans,poly-cis-dolichol + a di-trans,poly-cis-dolichyl beta-D-mannosyl phosphate = an alpha-D-Man-(1-&gt;2)-alpha-D-Man-(1-&gt;2)-alpha-D-Man-(1-&gt;3)-[alpha-D-Man-(1-&gt;2)-alpha-D-Man-(1-&gt;3)-[alpha-D-Man-(1-&gt;6)]-alpha-D-Man-(1-&gt;6)]-beta-D-Man-(1-&gt;4)-beta-D-GlcNAc-(1-&gt;4)-alpha-D-GlcNAc-diphospho-di-trans,poly-cis-dolichol + a di-trans,poly-cis-dolichyl phosphate + H(+)</text>
        <dbReference type="Rhea" id="RHEA:29535"/>
        <dbReference type="Rhea" id="RHEA-COMP:19498"/>
        <dbReference type="Rhea" id="RHEA-COMP:19501"/>
        <dbReference type="Rhea" id="RHEA-COMP:19518"/>
        <dbReference type="Rhea" id="RHEA-COMP:19519"/>
        <dbReference type="ChEBI" id="CHEBI:15378"/>
        <dbReference type="ChEBI" id="CHEBI:57683"/>
        <dbReference type="ChEBI" id="CHEBI:58211"/>
        <dbReference type="ChEBI" id="CHEBI:132517"/>
        <dbReference type="ChEBI" id="CHEBI:132519"/>
        <dbReference type="EC" id="2.4.1.260"/>
    </reaction>
    <physiologicalReaction direction="left-to-right" evidence="11">
        <dbReference type="Rhea" id="RHEA:29536"/>
    </physiologicalReaction>
</comment>
<feature type="transmembrane region" description="Helical" evidence="12">
    <location>
        <begin position="174"/>
        <end position="190"/>
    </location>
</feature>
<keyword evidence="8 12" id="KW-1133">Transmembrane helix</keyword>
<dbReference type="Pfam" id="PF03901">
    <property type="entry name" value="Glyco_transf_22"/>
    <property type="match status" value="1"/>
</dbReference>
<dbReference type="GO" id="GO:0006487">
    <property type="term" value="P:protein N-linked glycosylation"/>
    <property type="evidence" value="ECO:0007669"/>
    <property type="project" value="TreeGrafter"/>
</dbReference>